<dbReference type="InterPro" id="IPR029058">
    <property type="entry name" value="AB_hydrolase_fold"/>
</dbReference>
<evidence type="ECO:0000256" key="2">
    <source>
        <dbReference type="SAM" id="SignalP"/>
    </source>
</evidence>
<evidence type="ECO:0000256" key="1">
    <source>
        <dbReference type="SAM" id="MobiDB-lite"/>
    </source>
</evidence>
<reference evidence="4" key="1">
    <citation type="submission" date="2023-08" db="EMBL/GenBank/DDBJ databases">
        <authorList>
            <person name="Messyasz A."/>
            <person name="Mannisto M.K."/>
            <person name="Kerkhof L.J."/>
            <person name="Haggblom M."/>
        </authorList>
    </citation>
    <scope>NUCLEOTIDE SEQUENCE</scope>
    <source>
        <strain evidence="4">M8UP23</strain>
    </source>
</reference>
<dbReference type="RefSeq" id="WP_353068583.1">
    <property type="nucleotide sequence ID" value="NZ_CP132932.1"/>
</dbReference>
<dbReference type="EC" id="3.1.-.-" evidence="4"/>
<dbReference type="Gene3D" id="3.40.50.1820">
    <property type="entry name" value="alpha/beta hydrolase"/>
    <property type="match status" value="1"/>
</dbReference>
<feature type="signal peptide" evidence="2">
    <location>
        <begin position="1"/>
        <end position="23"/>
    </location>
</feature>
<dbReference type="InterPro" id="IPR051049">
    <property type="entry name" value="Dienelactone_hydrolase-like"/>
</dbReference>
<feature type="compositionally biased region" description="Polar residues" evidence="1">
    <location>
        <begin position="276"/>
        <end position="314"/>
    </location>
</feature>
<dbReference type="InterPro" id="IPR002925">
    <property type="entry name" value="Dienelactn_hydro"/>
</dbReference>
<feature type="chain" id="PRO_5043739502" evidence="2">
    <location>
        <begin position="24"/>
        <end position="314"/>
    </location>
</feature>
<dbReference type="Pfam" id="PF01738">
    <property type="entry name" value="DLH"/>
    <property type="match status" value="1"/>
</dbReference>
<dbReference type="KEGG" id="temp:RBB75_15325"/>
<reference evidence="4" key="2">
    <citation type="journal article" date="2024" name="Environ. Microbiol.">
        <title>Genome analysis and description of Tunturibacter gen. nov. expands the diversity of Terriglobia in tundra soils.</title>
        <authorList>
            <person name="Messyasz A."/>
            <person name="Mannisto M.K."/>
            <person name="Kerkhof L.J."/>
            <person name="Haggblom M.M."/>
        </authorList>
    </citation>
    <scope>NUCLEOTIDE SEQUENCE</scope>
    <source>
        <strain evidence="4">M8UP23</strain>
    </source>
</reference>
<proteinExistence type="predicted"/>
<name>A0AAU7ZA64_9BACT</name>
<dbReference type="GO" id="GO:0016787">
    <property type="term" value="F:hydrolase activity"/>
    <property type="evidence" value="ECO:0007669"/>
    <property type="project" value="UniProtKB-KW"/>
</dbReference>
<protein>
    <submittedName>
        <fullName evidence="4">Dienelactone hydrolase family protein</fullName>
        <ecNumber evidence="4">3.1.-.-</ecNumber>
    </submittedName>
</protein>
<keyword evidence="4" id="KW-0378">Hydrolase</keyword>
<dbReference type="SUPFAM" id="SSF53474">
    <property type="entry name" value="alpha/beta-Hydrolases"/>
    <property type="match status" value="1"/>
</dbReference>
<dbReference type="AlphaFoldDB" id="A0AAU7ZA64"/>
<evidence type="ECO:0000313" key="4">
    <source>
        <dbReference type="EMBL" id="XCB25804.1"/>
    </source>
</evidence>
<dbReference type="EMBL" id="CP132932">
    <property type="protein sequence ID" value="XCB25804.1"/>
    <property type="molecule type" value="Genomic_DNA"/>
</dbReference>
<keyword evidence="2" id="KW-0732">Signal</keyword>
<feature type="region of interest" description="Disordered" evidence="1">
    <location>
        <begin position="275"/>
        <end position="314"/>
    </location>
</feature>
<feature type="domain" description="Dienelactone hydrolase" evidence="3">
    <location>
        <begin position="51"/>
        <end position="266"/>
    </location>
</feature>
<organism evidence="4">
    <name type="scientific">Tunturiibacter empetritectus</name>
    <dbReference type="NCBI Taxonomy" id="3069691"/>
    <lineage>
        <taxon>Bacteria</taxon>
        <taxon>Pseudomonadati</taxon>
        <taxon>Acidobacteriota</taxon>
        <taxon>Terriglobia</taxon>
        <taxon>Terriglobales</taxon>
        <taxon>Acidobacteriaceae</taxon>
        <taxon>Tunturiibacter</taxon>
    </lineage>
</organism>
<evidence type="ECO:0000259" key="3">
    <source>
        <dbReference type="Pfam" id="PF01738"/>
    </source>
</evidence>
<dbReference type="PANTHER" id="PTHR46623">
    <property type="entry name" value="CARBOXYMETHYLENEBUTENOLIDASE-RELATED"/>
    <property type="match status" value="1"/>
</dbReference>
<sequence>MPYTLKLVAAALLLPLTTGAVHAQDWAKTRLEASPRHHEYVPLKHGDRTVQAFVVYPEVKTKAPVVILIHEIFGLSDWAKEMADELAAQGFIVIAPDLLTGFGPNGGGSDAFPNQDATIKAVSALDPAIVNADLDAAADYGKKLPAANGKLAVTGFCWGGGKSFAFAAHRKDLSAAFVFYGPGPSDVTTITAPVYGFYAGNDARIGATLPATVDAMKAAGKKYEPITYDGAGHGFMRAGEDPSNNVPGNKTAREQAFTRLVTLIKEMKAAPVAANASHNKTVAQRSQPTASCHATTNTVKASPTPQPTETAAIM</sequence>
<dbReference type="PANTHER" id="PTHR46623:SF6">
    <property type="entry name" value="ALPHA_BETA-HYDROLASES SUPERFAMILY PROTEIN"/>
    <property type="match status" value="1"/>
</dbReference>
<gene>
    <name evidence="4" type="ORF">RBB75_15325</name>
</gene>
<accession>A0AAU7ZA64</accession>